<evidence type="ECO:0000313" key="7">
    <source>
        <dbReference type="Proteomes" id="UP000078387"/>
    </source>
</evidence>
<comment type="caution">
    <text evidence="6">The sequence shown here is derived from an EMBL/GenBank/DDBJ whole genome shotgun (WGS) entry which is preliminary data.</text>
</comment>
<reference evidence="6 7" key="1">
    <citation type="submission" date="2016-05" db="EMBL/GenBank/DDBJ databases">
        <title>First whole genome sequencing of Entamoeba histolytica HM1:IMSS-clone-6.</title>
        <authorList>
            <person name="Mukherjee Avik.K."/>
            <person name="Izumyama S."/>
            <person name="Nakada-Tsukui K."/>
            <person name="Nozaki T."/>
        </authorList>
    </citation>
    <scope>NUCLEOTIDE SEQUENCE [LARGE SCALE GENOMIC DNA]</scope>
    <source>
        <strain evidence="6 7">HM1:IMSS clone 6</strain>
    </source>
</reference>
<evidence type="ECO:0000256" key="2">
    <source>
        <dbReference type="ARBA" id="ARBA00022927"/>
    </source>
</evidence>
<dbReference type="Pfam" id="PF04118">
    <property type="entry name" value="Dopey_N"/>
    <property type="match status" value="1"/>
</dbReference>
<dbReference type="GO" id="GO:0005802">
    <property type="term" value="C:trans-Golgi network"/>
    <property type="evidence" value="ECO:0007669"/>
    <property type="project" value="TreeGrafter"/>
</dbReference>
<sequence>MRRNINEDIDLSFLTTQKEKNKFQKFNDEAEKLLNQMERCKVWTDILQMVQTFTKFIKNNKEFPVVPAKQTFMRRMAQALDPQIPAGVHNQVLELFSLLFERIGQNRIMADIWCFTPGIFPLIRSGATDIRTKILDIIIKYILPLISNIPDIQKAFIISVIVGMEENTGGIKDKTIEIIDEVKKNNEKYFWELCWDILRSNSISRKPLLTYMLLKLDCPIKEEQLANRELMLYGILNTFTDEKSLVLRDMLDILCTRIKLNSGIFNEEQFKYIVERILILLNKKDSALTRRVNFYLLGLNAKDQDIEKEKMVIFYKEYSQNIFEEALTDLFEYSKKNGILNIISVYEELLGKQILGEQIIHKVTEDILCLLQLKEETGQRKDVDLLAEFLKNMNCKILFENIINLISNDKEYAIKRTLSFINTYHGDEKQMEEMKEFKIKVVCSVLNKLSEIVEKNGLIERVKECYDLIELCLKDKLEETEEKDIELLKITIQSNKVFEMFMKNYIAKDDRITETKLKLFTEFCNIMKLLHAEITPFKRYQIQNNNEESNEENEKEEEIGIEGIQILLKKELNNNGWIDELKRLISQHPNAVLRARAAKCYYDIWKKEEKDVLQLDDETFIYELYQVLWKILDEDNYSILTDVVLFFHTIGIAHPQLTYDFITEKLKDGNEDDLLKYMLFWKNSTVLVYDIENSVFNRALLLFLRFYNHQSCDPYFLDFIQCSFNVETIGRVVLPILIPLYIPLEKRTKYCNFEVNDDLLLTHLNMIETLFSCIDNKMIEALEGAIVPKYLLNKYKEINPQIEQLPEPNNLLLFIITTLMIYLKANKKIVNNSNKNVIFKYQSLITDILINIFTNYQENQTIKKIGISIQYTVLSSFAESITSSPKLQLHLLSLVKLLMKVSDITHPDECITRYPLFIQTLISGISQEKNIYRQHFLRMIDDCVSYIPSTEYKTSVVLLIQALSTILNQMCSIISPQILLLCDEVSPIIDIQRKLFEYSLNLFPYKSLYEENSNPQSQQVSAGQQIGNAVLFVPMLVVSVFFDVKGTKEKQPIQKYFLTSTIKQIILTYFDLYEFCMKATNLFLIQTNCVAFIEKVFNTFPLEFVSNYLIITNEFSDEHISLFKSFDKESIVKMLWSLLVISETNMFLEIPRKQILNFLQILISKIISPIEIYRTQMYIQSIINCYINNDELIFSNIHTIKVFLDSMNQNDVKLQTKLETGWQELITNVLNKFMLFIHQWKENNQTIKINQKRKSISSVLSTPEHLSESSEGKTPRTSEVNESKTPSKNSEESEPNIVNNELLINSDVINIVTNDIIPIISFVFDDSSISTMIDLGKQFENNLLHPCNDMGINIASLNVLIELAKRNQLTNKWSKLVINVFTNEDFFTKSPTLLNLWKIPIYSVYTTNGARLLFDMINSIGKSGQLFTTKENEIPTRAKIFKRVAFLLLSGENEVFDTFMDQNQLLVEILLDKLIDTIKQYPCTQIYINGLLLLKVMLLKCSFTRLKKRMPTILNELITIFNLPFDKDPMIILSGLQLFDMLQIIPECSVDIYSWIFFLPYSPDDLIKSKFKPLIPVLTLKSEVDCSVDKPDITYNGLTQLRELIVKDKFINDMQEYQILRMKLSYYTKDLYRMTSRSDNTNFDSVARDIMETFLK</sequence>
<evidence type="ECO:0000259" key="5">
    <source>
        <dbReference type="Pfam" id="PF04118"/>
    </source>
</evidence>
<organism evidence="6 7">
    <name type="scientific">Entamoeba histolytica</name>
    <dbReference type="NCBI Taxonomy" id="5759"/>
    <lineage>
        <taxon>Eukaryota</taxon>
        <taxon>Amoebozoa</taxon>
        <taxon>Evosea</taxon>
        <taxon>Archamoebae</taxon>
        <taxon>Mastigamoebida</taxon>
        <taxon>Entamoebidae</taxon>
        <taxon>Entamoeba</taxon>
    </lineage>
</organism>
<dbReference type="InterPro" id="IPR040314">
    <property type="entry name" value="DOP1"/>
</dbReference>
<dbReference type="VEuPathDB" id="AmoebaDB:EHI5A_007240"/>
<proteinExistence type="inferred from homology"/>
<dbReference type="SUPFAM" id="SSF48371">
    <property type="entry name" value="ARM repeat"/>
    <property type="match status" value="1"/>
</dbReference>
<comment type="similarity">
    <text evidence="3">Belongs to the DOP1 family.</text>
</comment>
<accession>A0A5K1VHU3</accession>
<dbReference type="InterPro" id="IPR007249">
    <property type="entry name" value="DOP1_N"/>
</dbReference>
<dbReference type="EMBL" id="BDEQ01000001">
    <property type="protein sequence ID" value="GAT96924.1"/>
    <property type="molecule type" value="Genomic_DNA"/>
</dbReference>
<keyword evidence="2" id="KW-0653">Protein transport</keyword>
<dbReference type="PANTHER" id="PTHR14042">
    <property type="entry name" value="DOPEY-RELATED"/>
    <property type="match status" value="1"/>
</dbReference>
<dbReference type="VEuPathDB" id="AmoebaDB:EHI7A_011680"/>
<dbReference type="VEuPathDB" id="AmoebaDB:EHI8A_023840"/>
<dbReference type="Proteomes" id="UP000078387">
    <property type="component" value="Unassembled WGS sequence"/>
</dbReference>
<dbReference type="VEuPathDB" id="AmoebaDB:KM1_005500"/>
<dbReference type="GO" id="GO:0006895">
    <property type="term" value="P:Golgi to endosome transport"/>
    <property type="evidence" value="ECO:0007669"/>
    <property type="project" value="InterPro"/>
</dbReference>
<dbReference type="GO" id="GO:0005829">
    <property type="term" value="C:cytosol"/>
    <property type="evidence" value="ECO:0007669"/>
    <property type="project" value="GOC"/>
</dbReference>
<feature type="domain" description="DOP1 N-terminal" evidence="5">
    <location>
        <begin position="21"/>
        <end position="299"/>
    </location>
</feature>
<evidence type="ECO:0000256" key="3">
    <source>
        <dbReference type="ARBA" id="ARBA00046326"/>
    </source>
</evidence>
<dbReference type="PANTHER" id="PTHR14042:SF24">
    <property type="entry name" value="PROTEIN DOPEY-1 HOMOLOG"/>
    <property type="match status" value="1"/>
</dbReference>
<dbReference type="VEuPathDB" id="AmoebaDB:EHI_179920"/>
<dbReference type="GO" id="GO:0005768">
    <property type="term" value="C:endosome"/>
    <property type="evidence" value="ECO:0007669"/>
    <property type="project" value="TreeGrafter"/>
</dbReference>
<protein>
    <recommendedName>
        <fullName evidence="5">DOP1 N-terminal domain-containing protein</fullName>
    </recommendedName>
</protein>
<dbReference type="VEuPathDB" id="AmoebaDB:KM1_005610"/>
<evidence type="ECO:0000256" key="1">
    <source>
        <dbReference type="ARBA" id="ARBA00022448"/>
    </source>
</evidence>
<feature type="region of interest" description="Disordered" evidence="4">
    <location>
        <begin position="1258"/>
        <end position="1295"/>
    </location>
</feature>
<keyword evidence="1" id="KW-0813">Transport</keyword>
<name>A0A5K1VHU3_ENTHI</name>
<feature type="compositionally biased region" description="Basic and acidic residues" evidence="4">
    <location>
        <begin position="1265"/>
        <end position="1282"/>
    </location>
</feature>
<dbReference type="VEuPathDB" id="AmoebaDB:KM1_006880"/>
<evidence type="ECO:0000256" key="4">
    <source>
        <dbReference type="SAM" id="MobiDB-lite"/>
    </source>
</evidence>
<dbReference type="GO" id="GO:0015031">
    <property type="term" value="P:protein transport"/>
    <property type="evidence" value="ECO:0007669"/>
    <property type="project" value="UniProtKB-KW"/>
</dbReference>
<dbReference type="InterPro" id="IPR016024">
    <property type="entry name" value="ARM-type_fold"/>
</dbReference>
<dbReference type="OMA" id="YFYEWMF"/>
<gene>
    <name evidence="6" type="ORF">CL6EHI_179920</name>
</gene>
<dbReference type="VEuPathDB" id="AmoebaDB:EHI8A_009740"/>
<evidence type="ECO:0000313" key="6">
    <source>
        <dbReference type="EMBL" id="GAT96924.1"/>
    </source>
</evidence>
<dbReference type="VEuPathDB" id="AmoebaDB:EHI7A_011460"/>